<keyword evidence="4" id="KW-1185">Reference proteome</keyword>
<dbReference type="PANTHER" id="PTHR22768:SF0">
    <property type="entry name" value="DNA REPLICATION COMPLEX GINS PROTEIN PSF3"/>
    <property type="match status" value="1"/>
</dbReference>
<protein>
    <recommendedName>
        <fullName evidence="5">DNA replication complex GINS protein PSF3</fullName>
    </recommendedName>
</protein>
<dbReference type="GO" id="GO:0030880">
    <property type="term" value="C:RNA polymerase complex"/>
    <property type="evidence" value="ECO:0007669"/>
    <property type="project" value="InterPro"/>
</dbReference>
<evidence type="ECO:0008006" key="5">
    <source>
        <dbReference type="Google" id="ProtNLM"/>
    </source>
</evidence>
<dbReference type="SUPFAM" id="SSF160059">
    <property type="entry name" value="PriA/YqbF domain"/>
    <property type="match status" value="1"/>
</dbReference>
<dbReference type="CDD" id="cd11713">
    <property type="entry name" value="GINS_A_psf3"/>
    <property type="match status" value="1"/>
</dbReference>
<dbReference type="PANTHER" id="PTHR22768">
    <property type="entry name" value="DNA REPLICATION COMPLEX GINS PROTEIN PSF3"/>
    <property type="match status" value="1"/>
</dbReference>
<dbReference type="GO" id="GO:0000166">
    <property type="term" value="F:nucleotide binding"/>
    <property type="evidence" value="ECO:0007669"/>
    <property type="project" value="InterPro"/>
</dbReference>
<gene>
    <name evidence="3" type="ORF">WJX73_009153</name>
</gene>
<dbReference type="Gene3D" id="1.20.58.2050">
    <property type="match status" value="1"/>
</dbReference>
<evidence type="ECO:0000256" key="1">
    <source>
        <dbReference type="ARBA" id="ARBA00004123"/>
    </source>
</evidence>
<evidence type="ECO:0000256" key="2">
    <source>
        <dbReference type="ARBA" id="ARBA00023242"/>
    </source>
</evidence>
<dbReference type="SUPFAM" id="SSF47819">
    <property type="entry name" value="HRDC-like"/>
    <property type="match status" value="1"/>
</dbReference>
<dbReference type="Proteomes" id="UP001465755">
    <property type="component" value="Unassembled WGS sequence"/>
</dbReference>
<dbReference type="InterPro" id="IPR010492">
    <property type="entry name" value="GINS_Psf3"/>
</dbReference>
<dbReference type="AlphaFoldDB" id="A0AAW1PUA5"/>
<dbReference type="GO" id="GO:1902975">
    <property type="term" value="P:mitotic DNA replication initiation"/>
    <property type="evidence" value="ECO:0007669"/>
    <property type="project" value="TreeGrafter"/>
</dbReference>
<name>A0AAW1PUA5_9CHLO</name>
<dbReference type="InterPro" id="IPR038437">
    <property type="entry name" value="GINS_Psf3_sf"/>
</dbReference>
<sequence>MKLLEVQPALVTNCEALQVLQSKRSKGADRSRPASESQLRKALLDSYGPQPDAAAVNSFLEGVKDLPLEKLQLLHLVNLRPTKLVDLYLIIPDCELRQGRMGSNEPQGSAYFDLHAALAEETLMPAKLIHGAAKIAPSLDPATGTPDLEAEHPLDMPLWMLKGLLRQGSAEARQPAFYGKRLRRKLKAGAACEDLRVRCPYFYDVGCLLHASGAATPDLTAFLNETFTDRYKDMLVHSLGGDSGREIMRLQGRLSAEEAVLFEAGRSAVIELQQWRGSRGIPVVQVATSKRQRLAAASAASRTPLASIENVQ</sequence>
<comment type="subcellular location">
    <subcellularLocation>
        <location evidence="1">Nucleus</location>
    </subcellularLocation>
</comment>
<dbReference type="InterPro" id="IPR038324">
    <property type="entry name" value="Rpb4/RPC9_sf"/>
</dbReference>
<evidence type="ECO:0000313" key="3">
    <source>
        <dbReference type="EMBL" id="KAK9812017.1"/>
    </source>
</evidence>
<comment type="caution">
    <text evidence="3">The sequence shown here is derived from an EMBL/GenBank/DDBJ whole genome shotgun (WGS) entry which is preliminary data.</text>
</comment>
<dbReference type="InterPro" id="IPR036224">
    <property type="entry name" value="GINS_bundle-like_dom_sf"/>
</dbReference>
<dbReference type="InterPro" id="IPR010997">
    <property type="entry name" value="HRDC-like_sf"/>
</dbReference>
<dbReference type="SUPFAM" id="SSF158573">
    <property type="entry name" value="GINS helical bundle-like"/>
    <property type="match status" value="1"/>
</dbReference>
<organism evidence="3 4">
    <name type="scientific">Symbiochloris irregularis</name>
    <dbReference type="NCBI Taxonomy" id="706552"/>
    <lineage>
        <taxon>Eukaryota</taxon>
        <taxon>Viridiplantae</taxon>
        <taxon>Chlorophyta</taxon>
        <taxon>core chlorophytes</taxon>
        <taxon>Trebouxiophyceae</taxon>
        <taxon>Trebouxiales</taxon>
        <taxon>Trebouxiaceae</taxon>
        <taxon>Symbiochloris</taxon>
    </lineage>
</organism>
<dbReference type="Gene3D" id="1.20.1250.40">
    <property type="match status" value="1"/>
</dbReference>
<dbReference type="GO" id="GO:0006352">
    <property type="term" value="P:DNA-templated transcription initiation"/>
    <property type="evidence" value="ECO:0007669"/>
    <property type="project" value="InterPro"/>
</dbReference>
<proteinExistence type="predicted"/>
<reference evidence="3 4" key="1">
    <citation type="journal article" date="2024" name="Nat. Commun.">
        <title>Phylogenomics reveals the evolutionary origins of lichenization in chlorophyte algae.</title>
        <authorList>
            <person name="Puginier C."/>
            <person name="Libourel C."/>
            <person name="Otte J."/>
            <person name="Skaloud P."/>
            <person name="Haon M."/>
            <person name="Grisel S."/>
            <person name="Petersen M."/>
            <person name="Berrin J.G."/>
            <person name="Delaux P.M."/>
            <person name="Dal Grande F."/>
            <person name="Keller J."/>
        </authorList>
    </citation>
    <scope>NUCLEOTIDE SEQUENCE [LARGE SCALE GENOMIC DNA]</scope>
    <source>
        <strain evidence="3 4">SAG 2036</strain>
    </source>
</reference>
<dbReference type="InterPro" id="IPR005574">
    <property type="entry name" value="Rpb4/RPC9"/>
</dbReference>
<dbReference type="Pfam" id="PF03874">
    <property type="entry name" value="RNA_pol_Rpb4"/>
    <property type="match status" value="1"/>
</dbReference>
<dbReference type="GO" id="GO:0000811">
    <property type="term" value="C:GINS complex"/>
    <property type="evidence" value="ECO:0007669"/>
    <property type="project" value="TreeGrafter"/>
</dbReference>
<dbReference type="EMBL" id="JALJOQ010000010">
    <property type="protein sequence ID" value="KAK9812017.1"/>
    <property type="molecule type" value="Genomic_DNA"/>
</dbReference>
<evidence type="ECO:0000313" key="4">
    <source>
        <dbReference type="Proteomes" id="UP001465755"/>
    </source>
</evidence>
<accession>A0AAW1PUA5</accession>
<keyword evidence="2" id="KW-0539">Nucleus</keyword>